<evidence type="ECO:0000313" key="2">
    <source>
        <dbReference type="Proteomes" id="UP001606099"/>
    </source>
</evidence>
<protein>
    <submittedName>
        <fullName evidence="1">Uncharacterized protein</fullName>
    </submittedName>
</protein>
<evidence type="ECO:0000313" key="1">
    <source>
        <dbReference type="EMBL" id="MFG6448049.1"/>
    </source>
</evidence>
<gene>
    <name evidence="1" type="ORF">ACG0Z6_07275</name>
</gene>
<proteinExistence type="predicted"/>
<organism evidence="1 2">
    <name type="scientific">Roseateles rivi</name>
    <dbReference type="NCBI Taxonomy" id="3299028"/>
    <lineage>
        <taxon>Bacteria</taxon>
        <taxon>Pseudomonadati</taxon>
        <taxon>Pseudomonadota</taxon>
        <taxon>Betaproteobacteria</taxon>
        <taxon>Burkholderiales</taxon>
        <taxon>Sphaerotilaceae</taxon>
        <taxon>Roseateles</taxon>
    </lineage>
</organism>
<dbReference type="EMBL" id="JBIGHZ010000002">
    <property type="protein sequence ID" value="MFG6448049.1"/>
    <property type="molecule type" value="Genomic_DNA"/>
</dbReference>
<accession>A0ABW7FUQ3</accession>
<sequence length="373" mass="40611">MSFLDPTQTKAVPDAQSRWAETRWGGLIQQLGQEVASPLGDALERIQHMVQTGKIDRRGLQALKADVRRAREAGRVGQQLGRLACGRLPVSHDTVNLQPLVKSVLDQRDAEYRAAGIVVTEHLQPLSVDSDGARLYDLLHTAMDWLLPRCRSHLEVRLEQDPMAGCARLHWTYAPQVGAEADASQGGPGAPIVWHLLDYTTRALGIPLQHQREGMRLRLTLSFEHLVAAPLLEPDSGLAPWDAPSSAHAKPLAGCQVLVVSANDSVRANIAAVGTAMGLIIDCVADMNEAQSFCADGLPHAIVYDAAQRQPPFDVLRHRLLSEASGLCFIEISDQDRPSQLSTAATDRIARLSSLRLADALPAMLLFELSRAL</sequence>
<reference evidence="1 2" key="1">
    <citation type="submission" date="2024-08" db="EMBL/GenBank/DDBJ databases">
        <authorList>
            <person name="Lu H."/>
        </authorList>
    </citation>
    <scope>NUCLEOTIDE SEQUENCE [LARGE SCALE GENOMIC DNA]</scope>
    <source>
        <strain evidence="1 2">BYS180W</strain>
    </source>
</reference>
<keyword evidence="2" id="KW-1185">Reference proteome</keyword>
<dbReference type="Proteomes" id="UP001606099">
    <property type="component" value="Unassembled WGS sequence"/>
</dbReference>
<dbReference type="RefSeq" id="WP_394459959.1">
    <property type="nucleotide sequence ID" value="NZ_JBIGHZ010000002.1"/>
</dbReference>
<name>A0ABW7FUQ3_9BURK</name>
<comment type="caution">
    <text evidence="1">The sequence shown here is derived from an EMBL/GenBank/DDBJ whole genome shotgun (WGS) entry which is preliminary data.</text>
</comment>